<name>N1WVP5_9FLAO</name>
<dbReference type="AlphaFoldDB" id="N1WVP5"/>
<dbReference type="STRING" id="1189619.pgond44_14513"/>
<dbReference type="Proteomes" id="UP000012317">
    <property type="component" value="Unassembled WGS sequence"/>
</dbReference>
<comment type="caution">
    <text evidence="1">The sequence shown here is derived from an EMBL/GenBank/DDBJ whole genome shotgun (WGS) entry which is preliminary data.</text>
</comment>
<protein>
    <submittedName>
        <fullName evidence="1">Uncharacterized protein</fullName>
    </submittedName>
</protein>
<organism evidence="1 2">
    <name type="scientific">Psychroflexus gondwanensis ACAM 44</name>
    <dbReference type="NCBI Taxonomy" id="1189619"/>
    <lineage>
        <taxon>Bacteria</taxon>
        <taxon>Pseudomonadati</taxon>
        <taxon>Bacteroidota</taxon>
        <taxon>Flavobacteriia</taxon>
        <taxon>Flavobacteriales</taxon>
        <taxon>Flavobacteriaceae</taxon>
        <taxon>Psychroflexus</taxon>
    </lineage>
</organism>
<keyword evidence="2" id="KW-1185">Reference proteome</keyword>
<proteinExistence type="predicted"/>
<gene>
    <name evidence="1" type="ORF">pgond44_14513</name>
</gene>
<sequence length="70" mass="8068">MLYVLLTDQVFLDKGEFDALARTLKEGKVVFKLLFKLGSTFLKINNALKNNCAGENDENLRLRYKEKISE</sequence>
<evidence type="ECO:0000313" key="1">
    <source>
        <dbReference type="EMBL" id="EMY79913.1"/>
    </source>
</evidence>
<dbReference type="EMBL" id="APLF01000027">
    <property type="protein sequence ID" value="EMY79913.1"/>
    <property type="molecule type" value="Genomic_DNA"/>
</dbReference>
<evidence type="ECO:0000313" key="2">
    <source>
        <dbReference type="Proteomes" id="UP000012317"/>
    </source>
</evidence>
<accession>N1WVP5</accession>
<reference evidence="1 2" key="1">
    <citation type="journal article" date="2014" name="Genome Biol. Evol.">
        <title>Extensive gene acquisition in the extremely psychrophilic bacterial species Psychroflexus torquis and the link to sea-ice ecosystem specialism.</title>
        <authorList>
            <person name="Feng S."/>
            <person name="Powell S.M."/>
            <person name="Wilson R."/>
            <person name="Bowman J.P."/>
        </authorList>
    </citation>
    <scope>NUCLEOTIDE SEQUENCE [LARGE SCALE GENOMIC DNA]</scope>
    <source>
        <strain evidence="1 2">ACAM 44</strain>
    </source>
</reference>